<evidence type="ECO:0000256" key="1">
    <source>
        <dbReference type="ARBA" id="ARBA00001412"/>
    </source>
</evidence>
<dbReference type="InterPro" id="IPR008979">
    <property type="entry name" value="Galactose-bd-like_sf"/>
</dbReference>
<dbReference type="Pfam" id="PF13364">
    <property type="entry name" value="BetaGal_ABD2"/>
    <property type="match status" value="2"/>
</dbReference>
<evidence type="ECO:0000313" key="11">
    <source>
        <dbReference type="EMBL" id="OSC98200.1"/>
    </source>
</evidence>
<dbReference type="PRINTS" id="PR00742">
    <property type="entry name" value="GLHYDRLASE35"/>
</dbReference>
<dbReference type="InterPro" id="IPR037110">
    <property type="entry name" value="Betagal_dom2_sf"/>
</dbReference>
<dbReference type="SUPFAM" id="SSF51011">
    <property type="entry name" value="Glycosyl hydrolase domain"/>
    <property type="match status" value="1"/>
</dbReference>
<dbReference type="Gene3D" id="3.20.20.80">
    <property type="entry name" value="Glycosidases"/>
    <property type="match status" value="1"/>
</dbReference>
<feature type="domain" description="Beta-galactosidase" evidence="10">
    <location>
        <begin position="399"/>
        <end position="587"/>
    </location>
</feature>
<dbReference type="GO" id="GO:0004565">
    <property type="term" value="F:beta-galactosidase activity"/>
    <property type="evidence" value="ECO:0007669"/>
    <property type="project" value="UniProtKB-EC"/>
</dbReference>
<dbReference type="AlphaFoldDB" id="A0A1Y2ICR7"/>
<dbReference type="InterPro" id="IPR036833">
    <property type="entry name" value="BetaGal_dom3_sf"/>
</dbReference>
<evidence type="ECO:0000313" key="12">
    <source>
        <dbReference type="Proteomes" id="UP000193067"/>
    </source>
</evidence>
<dbReference type="Gene3D" id="2.60.390.10">
    <property type="entry name" value="Beta-galactosidase, domain 3"/>
    <property type="match status" value="1"/>
</dbReference>
<dbReference type="Gene3D" id="2.102.20.10">
    <property type="entry name" value="Beta-galactosidase, domain 2"/>
    <property type="match status" value="1"/>
</dbReference>
<evidence type="ECO:0000256" key="6">
    <source>
        <dbReference type="ARBA" id="ARBA00023180"/>
    </source>
</evidence>
<dbReference type="EMBL" id="KZ084141">
    <property type="protein sequence ID" value="OSC98200.1"/>
    <property type="molecule type" value="Genomic_DNA"/>
</dbReference>
<dbReference type="EC" id="3.2.1.23" evidence="3"/>
<keyword evidence="4 9" id="KW-0732">Signal</keyword>
<organism evidence="11 12">
    <name type="scientific">Trametes coccinea (strain BRFM310)</name>
    <name type="common">Pycnoporus coccineus</name>
    <dbReference type="NCBI Taxonomy" id="1353009"/>
    <lineage>
        <taxon>Eukaryota</taxon>
        <taxon>Fungi</taxon>
        <taxon>Dikarya</taxon>
        <taxon>Basidiomycota</taxon>
        <taxon>Agaricomycotina</taxon>
        <taxon>Agaricomycetes</taxon>
        <taxon>Polyporales</taxon>
        <taxon>Polyporaceae</taxon>
        <taxon>Trametes</taxon>
    </lineage>
</organism>
<evidence type="ECO:0000256" key="5">
    <source>
        <dbReference type="ARBA" id="ARBA00022801"/>
    </source>
</evidence>
<dbReference type="SMART" id="SM01029">
    <property type="entry name" value="BetaGal_dom2"/>
    <property type="match status" value="1"/>
</dbReference>
<evidence type="ECO:0000256" key="2">
    <source>
        <dbReference type="ARBA" id="ARBA00009809"/>
    </source>
</evidence>
<dbReference type="InterPro" id="IPR031330">
    <property type="entry name" value="Gly_Hdrlase_35_cat"/>
</dbReference>
<accession>A0A1Y2ICR7</accession>
<gene>
    <name evidence="11" type="ORF">PYCCODRAFT_1439531</name>
</gene>
<dbReference type="InterPro" id="IPR017853">
    <property type="entry name" value="GH"/>
</dbReference>
<dbReference type="Pfam" id="PF01301">
    <property type="entry name" value="Glyco_hydro_35"/>
    <property type="match status" value="1"/>
</dbReference>
<comment type="catalytic activity">
    <reaction evidence="1">
        <text>Hydrolysis of terminal non-reducing beta-D-galactose residues in beta-D-galactosides.</text>
        <dbReference type="EC" id="3.2.1.23"/>
    </reaction>
</comment>
<keyword evidence="6" id="KW-0325">Glycoprotein</keyword>
<evidence type="ECO:0000259" key="10">
    <source>
        <dbReference type="SMART" id="SM01029"/>
    </source>
</evidence>
<comment type="similarity">
    <text evidence="2 8">Belongs to the glycosyl hydrolase 35 family.</text>
</comment>
<proteinExistence type="inferred from homology"/>
<dbReference type="GO" id="GO:0005975">
    <property type="term" value="P:carbohydrate metabolic process"/>
    <property type="evidence" value="ECO:0007669"/>
    <property type="project" value="InterPro"/>
</dbReference>
<name>A0A1Y2ICR7_TRAC3</name>
<dbReference type="InterPro" id="IPR018954">
    <property type="entry name" value="Betagal_dom2"/>
</dbReference>
<dbReference type="SUPFAM" id="SSF51445">
    <property type="entry name" value="(Trans)glycosidases"/>
    <property type="match status" value="1"/>
</dbReference>
<dbReference type="FunFam" id="3.20.20.80:FF:000040">
    <property type="entry name" value="Beta-galactosidase A"/>
    <property type="match status" value="1"/>
</dbReference>
<feature type="signal peptide" evidence="9">
    <location>
        <begin position="1"/>
        <end position="25"/>
    </location>
</feature>
<feature type="chain" id="PRO_5012305245" description="beta-galactosidase" evidence="9">
    <location>
        <begin position="26"/>
        <end position="1029"/>
    </location>
</feature>
<evidence type="ECO:0000256" key="9">
    <source>
        <dbReference type="SAM" id="SignalP"/>
    </source>
</evidence>
<dbReference type="SUPFAM" id="SSF49785">
    <property type="entry name" value="Galactose-binding domain-like"/>
    <property type="match status" value="2"/>
</dbReference>
<dbReference type="Proteomes" id="UP000193067">
    <property type="component" value="Unassembled WGS sequence"/>
</dbReference>
<evidence type="ECO:0000256" key="8">
    <source>
        <dbReference type="RuleBase" id="RU003679"/>
    </source>
</evidence>
<protein>
    <recommendedName>
        <fullName evidence="3">beta-galactosidase</fullName>
        <ecNumber evidence="3">3.2.1.23</ecNumber>
    </recommendedName>
</protein>
<dbReference type="Pfam" id="PF10435">
    <property type="entry name" value="BetaGal_dom2"/>
    <property type="match status" value="1"/>
</dbReference>
<evidence type="ECO:0000256" key="3">
    <source>
        <dbReference type="ARBA" id="ARBA00012756"/>
    </source>
</evidence>
<dbReference type="PANTHER" id="PTHR23421">
    <property type="entry name" value="BETA-GALACTOSIDASE RELATED"/>
    <property type="match status" value="1"/>
</dbReference>
<dbReference type="Gene3D" id="2.60.120.260">
    <property type="entry name" value="Galactose-binding domain-like"/>
    <property type="match status" value="2"/>
</dbReference>
<keyword evidence="7" id="KW-0326">Glycosidase</keyword>
<sequence length="1029" mass="111164">MLWRRYHSWALPTLLSLCLILSTWPATGGSSALATSEATTHLAIRADPPRKDDGFTDVVQWDNYTLFLHGQRLFLHSGEFHTFRLPVPDLWLDIFQKMVAAGLNGVSIYIHMGVTNPAPGVIDFNDWRALQPIYDAAKLAGIFIVLRPGPYINAETTAGGIAHWATSLVAGTLRTNASDWTAAYEPYINGIIKATVPNEVTSGGPVLAVQVDNEYSQSPITRAEYFANLEKQYRDGGLLVPLTYNDPGQGRNFINGTGAVDIYGLDSYPQGFDCSNPTHWAPVVTNYHQYHATNNPSEPWYMPEFQGGSFDPWGGPGYDACEVLTGPDFQDVFYKQNWASNVKLISYYMFYGGTSWGALPFPGVYTSYDYGSSIRETRALSPKFDEVKRQGIFLRSSPEFLKTDWIGDSSTGIPGVNVSNSAAFVTLLKNPDTGTGFYITRQADSTSTSSISFNITVPTSHGTLTLPQTADGIALDGRQSKVIVTDYSFGAKSSVLYSTASVFFAGTIGSRDVLFLFGDADQSHEAAITFTGNGARIQSSRVQFSTSRASRGVTTVTVLPGSTGLVTLWDSDTQLVLFADPVTAATFWAPAVPSATRNTISGFEHFWQFGTNTTVLVGGPYLVRNATLTDNGRTLALRGDLNSTVMLTVIAPPTISGVTWNGQRVESLRPTTQAQGRGFLTGTLAERSAVKSVQVPKLTGWKFADSLPEIQPGFDDSAWVVANHTTTNITRKPLFGDGRVLFGCDYGFCENNVLWRGHFNGSSSTTSVNLTINGGSSFAASVWINDQFIDTVHNGADQINALFTFPEGSVKVGEDNVVNVLQDHMGNDEDSNEKSARGIPGFQLNAGNFTTWKVQGKVGGYLNFPDKVRGIFNEGGLFGERQGWHLPGFDLSSANFTSRDLSEGLPSGGAGVGFFVTTFDLNVPSGTDTMMSFVFDGGSGNSGQAYRALLFVNGWKFGKRVANVGPQASFPVPPGILDYNGKNTVAVALWAMNNTAVSPSLELVVDNVLDGGVGPIATNNPEWSPRPAN</sequence>
<reference evidence="11 12" key="1">
    <citation type="journal article" date="2015" name="Biotechnol. Biofuels">
        <title>Enhanced degradation of softwood versus hardwood by the white-rot fungus Pycnoporus coccineus.</title>
        <authorList>
            <person name="Couturier M."/>
            <person name="Navarro D."/>
            <person name="Chevret D."/>
            <person name="Henrissat B."/>
            <person name="Piumi F."/>
            <person name="Ruiz-Duenas F.J."/>
            <person name="Martinez A.T."/>
            <person name="Grigoriev I.V."/>
            <person name="Riley R."/>
            <person name="Lipzen A."/>
            <person name="Berrin J.G."/>
            <person name="Master E.R."/>
            <person name="Rosso M.N."/>
        </authorList>
    </citation>
    <scope>NUCLEOTIDE SEQUENCE [LARGE SCALE GENOMIC DNA]</scope>
    <source>
        <strain evidence="11 12">BRFM310</strain>
    </source>
</reference>
<dbReference type="InterPro" id="IPR001944">
    <property type="entry name" value="Glycoside_Hdrlase_35"/>
</dbReference>
<dbReference type="InterPro" id="IPR025300">
    <property type="entry name" value="BetaGal_jelly_roll_dom"/>
</dbReference>
<evidence type="ECO:0000256" key="7">
    <source>
        <dbReference type="ARBA" id="ARBA00023295"/>
    </source>
</evidence>
<dbReference type="SUPFAM" id="SSF117100">
    <property type="entry name" value="Beta-galactosidase LacA, domain 3"/>
    <property type="match status" value="1"/>
</dbReference>
<dbReference type="Pfam" id="PF13363">
    <property type="entry name" value="BetaGal_dom3"/>
    <property type="match status" value="1"/>
</dbReference>
<evidence type="ECO:0000256" key="4">
    <source>
        <dbReference type="ARBA" id="ARBA00022729"/>
    </source>
</evidence>
<keyword evidence="12" id="KW-1185">Reference proteome</keyword>
<keyword evidence="5 11" id="KW-0378">Hydrolase</keyword>
<dbReference type="OrthoDB" id="1657402at2759"/>
<dbReference type="STRING" id="1353009.A0A1Y2ICR7"/>
<dbReference type="InterPro" id="IPR025972">
    <property type="entry name" value="BetaGal_dom3"/>
</dbReference>